<feature type="region of interest" description="Disordered" evidence="1">
    <location>
        <begin position="1"/>
        <end position="102"/>
    </location>
</feature>
<reference evidence="2" key="1">
    <citation type="submission" date="2020-02" db="EMBL/GenBank/DDBJ databases">
        <authorList>
            <person name="Meier V. D."/>
        </authorList>
    </citation>
    <scope>NUCLEOTIDE SEQUENCE</scope>
    <source>
        <strain evidence="2">AVDCRST_MAG56</strain>
    </source>
</reference>
<evidence type="ECO:0000313" key="2">
    <source>
        <dbReference type="EMBL" id="CAA9289326.1"/>
    </source>
</evidence>
<feature type="non-terminal residue" evidence="2">
    <location>
        <position position="1"/>
    </location>
</feature>
<name>A0A6J4JWC6_9SPHI</name>
<evidence type="ECO:0000256" key="1">
    <source>
        <dbReference type="SAM" id="MobiDB-lite"/>
    </source>
</evidence>
<gene>
    <name evidence="2" type="ORF">AVDCRST_MAG56-4433</name>
</gene>
<feature type="compositionally biased region" description="Basic and acidic residues" evidence="1">
    <location>
        <begin position="232"/>
        <end position="247"/>
    </location>
</feature>
<dbReference type="EMBL" id="CADCTQ010000373">
    <property type="protein sequence ID" value="CAA9289326.1"/>
    <property type="molecule type" value="Genomic_DNA"/>
</dbReference>
<dbReference type="AlphaFoldDB" id="A0A6J4JWC6"/>
<feature type="compositionally biased region" description="Pro residues" evidence="1">
    <location>
        <begin position="90"/>
        <end position="99"/>
    </location>
</feature>
<feature type="non-terminal residue" evidence="2">
    <location>
        <position position="429"/>
    </location>
</feature>
<organism evidence="2">
    <name type="scientific">uncultured Cytophagales bacterium</name>
    <dbReference type="NCBI Taxonomy" id="158755"/>
    <lineage>
        <taxon>Bacteria</taxon>
        <taxon>Pseudomonadati</taxon>
        <taxon>Bacteroidota</taxon>
        <taxon>Sphingobacteriia</taxon>
        <taxon>Sphingobacteriales</taxon>
        <taxon>environmental samples</taxon>
    </lineage>
</organism>
<feature type="compositionally biased region" description="Basic residues" evidence="1">
    <location>
        <begin position="315"/>
        <end position="324"/>
    </location>
</feature>
<feature type="region of interest" description="Disordered" evidence="1">
    <location>
        <begin position="371"/>
        <end position="429"/>
    </location>
</feature>
<feature type="compositionally biased region" description="Basic and acidic residues" evidence="1">
    <location>
        <begin position="255"/>
        <end position="264"/>
    </location>
</feature>
<feature type="compositionally biased region" description="Basic and acidic residues" evidence="1">
    <location>
        <begin position="305"/>
        <end position="314"/>
    </location>
</feature>
<feature type="region of interest" description="Disordered" evidence="1">
    <location>
        <begin position="186"/>
        <end position="343"/>
    </location>
</feature>
<protein>
    <submittedName>
        <fullName evidence="2">Uncharacterized protein</fullName>
    </submittedName>
</protein>
<sequence length="429" mass="45103">EQIKKQAAQPAATHSASTRKNTVRNHPAGRPAGPPQPPAGLFQIGQEAAPGAGRPRRQRRRDQPAARSALPRPAQADHSTGGLPGTGVAPVPPALPPPARVAHDGRGLAVHCQFLGRYPAGSRHVAAHRLQRRPATAEPRASPVREIPRARLPLQSLAAGRHQPGTAVVRRNCRGGQCPPAERVAGHAHQADGLPVPQRPRLVHAHDGPAVRAGSGPGRRRVAGLARGPEPPGRERVPRRRLLDHGDPVPGHGPDAGRHADQRHPRLHRPPAGAGSGVFDEGPHAQRPAPAGGSLAGRAEPAPQPRRDALVHERHPGRRVRRSGPRGQVVPAGGTAVGQRVAGRERRHVPLRVHVRPILFPGSVRHLFAPHRRPGFAGPAAPGDHRGRPAHVPGGAGPGPLQRVAPARTPPHHCPVGRTGRAPAGKVDV</sequence>
<proteinExistence type="predicted"/>
<accession>A0A6J4JWC6</accession>